<protein>
    <submittedName>
        <fullName evidence="1">Uncharacterized protein</fullName>
    </submittedName>
</protein>
<evidence type="ECO:0000313" key="2">
    <source>
        <dbReference type="Proteomes" id="UP000294257"/>
    </source>
</evidence>
<name>A0A4Q7KKY8_9PSEU</name>
<dbReference type="EMBL" id="SGWQ01000006">
    <property type="protein sequence ID" value="RZS36886.1"/>
    <property type="molecule type" value="Genomic_DNA"/>
</dbReference>
<sequence length="169" mass="18405">MKKPNVAAALRAYEMAMPPGAGPRFFCRWCVTGVTRNGRRSTMLFDLAPDRAHVVVHPGAVTTHSCILDQSTVDKLAELVDSSEDGSVPAVYHEHGLREIVIGTERRNGKPSLSLRFCLPRNELTILFGDERYVALRDTVAEISTTLATPETTPTVHRYGGIAAASGML</sequence>
<dbReference type="RefSeq" id="WP_130345512.1">
    <property type="nucleotide sequence ID" value="NZ_SGWQ01000006.1"/>
</dbReference>
<comment type="caution">
    <text evidence="1">The sequence shown here is derived from an EMBL/GenBank/DDBJ whole genome shotgun (WGS) entry which is preliminary data.</text>
</comment>
<reference evidence="1 2" key="1">
    <citation type="submission" date="2019-02" db="EMBL/GenBank/DDBJ databases">
        <title>Genomic Encyclopedia of Type Strains, Phase IV (KMG-IV): sequencing the most valuable type-strain genomes for metagenomic binning, comparative biology and taxonomic classification.</title>
        <authorList>
            <person name="Goeker M."/>
        </authorList>
    </citation>
    <scope>NUCLEOTIDE SEQUENCE [LARGE SCALE GENOMIC DNA]</scope>
    <source>
        <strain evidence="1 2">DSM 101727</strain>
    </source>
</reference>
<gene>
    <name evidence="1" type="ORF">EV193_106120</name>
</gene>
<evidence type="ECO:0000313" key="1">
    <source>
        <dbReference type="EMBL" id="RZS36886.1"/>
    </source>
</evidence>
<accession>A0A4Q7KKY8</accession>
<dbReference type="AlphaFoldDB" id="A0A4Q7KKY8"/>
<organism evidence="1 2">
    <name type="scientific">Herbihabitans rhizosphaerae</name>
    <dbReference type="NCBI Taxonomy" id="1872711"/>
    <lineage>
        <taxon>Bacteria</taxon>
        <taxon>Bacillati</taxon>
        <taxon>Actinomycetota</taxon>
        <taxon>Actinomycetes</taxon>
        <taxon>Pseudonocardiales</taxon>
        <taxon>Pseudonocardiaceae</taxon>
        <taxon>Herbihabitans</taxon>
    </lineage>
</organism>
<proteinExistence type="predicted"/>
<keyword evidence="2" id="KW-1185">Reference proteome</keyword>
<dbReference type="Proteomes" id="UP000294257">
    <property type="component" value="Unassembled WGS sequence"/>
</dbReference>